<reference evidence="2 4" key="1">
    <citation type="submission" date="2019-07" db="EMBL/GenBank/DDBJ databases">
        <title>Genomes of sea-ice associated Colwellia species.</title>
        <authorList>
            <person name="Bowman J.P."/>
        </authorList>
    </citation>
    <scope>NUCLEOTIDE SEQUENCE [LARGE SCALE GENOMIC DNA]</scope>
    <source>
        <strain evidence="1 3">ACAM 607</strain>
        <strain evidence="2 4">IC036</strain>
    </source>
</reference>
<dbReference type="InterPro" id="IPR021254">
    <property type="entry name" value="DUF2806"/>
</dbReference>
<protein>
    <submittedName>
        <fullName evidence="2">TIGR03899 family protein</fullName>
    </submittedName>
</protein>
<accession>A0A5C6QCF1</accession>
<organism evidence="2 4">
    <name type="scientific">Colwellia hornerae</name>
    <dbReference type="NCBI Taxonomy" id="89402"/>
    <lineage>
        <taxon>Bacteria</taxon>
        <taxon>Pseudomonadati</taxon>
        <taxon>Pseudomonadota</taxon>
        <taxon>Gammaproteobacteria</taxon>
        <taxon>Alteromonadales</taxon>
        <taxon>Colwelliaceae</taxon>
        <taxon>Colwellia</taxon>
    </lineage>
</organism>
<dbReference type="EMBL" id="VOLQ01000018">
    <property type="protein sequence ID" value="TWX66438.1"/>
    <property type="molecule type" value="Genomic_DNA"/>
</dbReference>
<evidence type="ECO:0000313" key="2">
    <source>
        <dbReference type="EMBL" id="TWX66438.1"/>
    </source>
</evidence>
<dbReference type="RefSeq" id="WP_146798768.1">
    <property type="nucleotide sequence ID" value="NZ_VOLP01000007.1"/>
</dbReference>
<dbReference type="AlphaFoldDB" id="A0A5C6QCF1"/>
<name>A0A5C6QCF1_9GAMM</name>
<dbReference type="Proteomes" id="UP000321917">
    <property type="component" value="Unassembled WGS sequence"/>
</dbReference>
<comment type="caution">
    <text evidence="2">The sequence shown here is derived from an EMBL/GenBank/DDBJ whole genome shotgun (WGS) entry which is preliminary data.</text>
</comment>
<dbReference type="Proteomes" id="UP000321525">
    <property type="component" value="Unassembled WGS sequence"/>
</dbReference>
<gene>
    <name evidence="1" type="ORF">ESZ26_05565</name>
    <name evidence="2" type="ORF">ESZ27_10450</name>
</gene>
<dbReference type="EMBL" id="VOLR01000006">
    <property type="protein sequence ID" value="TWX61212.1"/>
    <property type="molecule type" value="Genomic_DNA"/>
</dbReference>
<dbReference type="NCBIfam" id="TIGR03899">
    <property type="entry name" value="TIGR03899 family protein"/>
    <property type="match status" value="1"/>
</dbReference>
<sequence length="304" mass="33661">MKDINEPSTAPLVIADEPVNSEVIKTTTATAKNSSNKKSAGVSSQMQLLALAKNFVLDGGLVSSDKQMPLEERTQKRARIAALRKQENLEAIIKKSVNYCSATEFTNKADADWFSTFTELAEDVSNTTMQNLWAKILAGEISQPGSFSTKTLKVFRAMSITEAKLLAKACSLAVTEQTKRNIRIISGAYQTPGLLNFFSKNREQNITFSQFSLSYADLLILADNHLVFIQETESNPMNKSESFHFNFNGKPLTLTANKSSCVLKFYKFTPIGSELARLISDNIDDTYLQHLKSALSENFSIIEG</sequence>
<evidence type="ECO:0000313" key="3">
    <source>
        <dbReference type="Proteomes" id="UP000321525"/>
    </source>
</evidence>
<keyword evidence="3" id="KW-1185">Reference proteome</keyword>
<dbReference type="Pfam" id="PF10987">
    <property type="entry name" value="DUF2806"/>
    <property type="match status" value="1"/>
</dbReference>
<evidence type="ECO:0000313" key="4">
    <source>
        <dbReference type="Proteomes" id="UP000321917"/>
    </source>
</evidence>
<evidence type="ECO:0000313" key="1">
    <source>
        <dbReference type="EMBL" id="TWX61212.1"/>
    </source>
</evidence>
<proteinExistence type="predicted"/>
<dbReference type="OrthoDB" id="886161at2"/>